<evidence type="ECO:0000256" key="1">
    <source>
        <dbReference type="PROSITE-ProRule" id="PRU00023"/>
    </source>
</evidence>
<sequence>ASALPRSSGRRPKSAHVAELIILAGPPTKKPAMAIRKALTMRSSGDQEYASSAGIAKNKNRQSRGERDHIRSLSRPQIMPAIMPPTSAPTTPNGGGRCLGDAIVTSTLPSNGLLAADSSSLFSSSLIETRRTAGFCSSIGSGIKDVRIRQAPPSNKLAGSRKHRSAARLFPMMLPTEAQLLQIPNTKPCVLSGNHLPMMATQQGQPTDCSRPFASHRLTYTGTLYRKAVSSTPVNSFALLLLENSGSRCQLAAGSRWGWLLFGGVHSLISESFTVLTAFRLATKAQPSDKMQLNAARNKAAPSCCQGWEKRPSRDLRGAATIPFGAATIPFGAATIPFGASFSLLVRIGAVTSLTAAAAAAEWLLDGSHCWVDLGLVYSAGAASYRTAEGRWVPRLQVRRQVADLRDSGRLPAKVDSEAQLLHQVSTDDVVAAWRNEEPVLHRLVAVAHLQLVHHQADSGPVRSEFQRRPDLPVATRHCVDCDHLVRGIDSSLLAATATPEVVLLATGLACLALGRTGVVGPWSRPQRVQAPPGLAVLPAGAGRCLPFAATFWPLGCRIDWTAAVLEVDGAIALASLEASSMETAMLSAFARLRSSTFSVSSLSRILGAATKVLTSSPGSCWRWRKRYLATITLGFSPKIFSSSALVAANVGLKPPPPPPRLAASGFAGSGRAAAPDGLSSRPCSTMVRTSSISANGIQSSPTGRPASRRSRSVSKTVSCFSHDWSQAAHTKTELKAPQGQERHWCCRLEGPAARLLVLGEVVAAEAAGAGVDALAVLLVLSLSNLGLLNRSHFRLEQLLHLGRQLRPIHRLGNGKHIVLLGTLDFVNSELTARQLVAAGNQVSLPVCWQPATPTGRRSSGASLSNQMPVAKDRLGSLQVCKLIQCVRERSKAQIDKLVQCGIPYLVNYGEPYEGETALIIAVKENDIDMIKFLTKSMGALPDFGDLAGVTPAMRAAERGLDGALAALIEAGANMRASDNEGKSILFYCLEPSEEHAKCLALALENDADVNWPAKDGRTAFFAACEVAADNPEACKRLLEAGAMAEVAQVGTRRTALMAACASGSDEVVLAALLRGADPNSADRQGGTPAHHAARAGHLGCLFRLSAFGADFDRLDAKQNGAIHLATAAGHAGCVKFLGQRGTSAAKVKNADGKTLRLLAKEAKVSKACTKEVRRAERMSGKPRAKNNELWALTLYDWTLARGEELKTRLVTEFDPESTGQVAREDFVQVLGIMGAPWTPDCDKKLGPLYDKTKNGSFDYKDFLLGKKYIGKLYLAAAFEPKKKRAKKGKGGGRRKKKAKYPFEICVLPDEQVMRPAYGAPPVMYVPRAVSLTDTQQHQQRFEEQQLQRMPELYQLEKQAELSRPQASRKLQDDSVWYSTRLAKSFVNLNDCAKHGDVESIRLALRKGYGTEVADKLSKTPLMVAAHYGNIDVAKFLLEAGADVAARDNFKWTPLHHACHAGHLEMAELLLKSGAPTEAVALNGSTPLLRAIETANLQLVDLLLKYGAKASVENKMGQMIHEVAQNWGAPKVADFIKTKFPKMTAIDPKKRKTGGGAKRKPPPQEHHALMC</sequence>
<feature type="region of interest" description="Disordered" evidence="2">
    <location>
        <begin position="1546"/>
        <end position="1571"/>
    </location>
</feature>
<dbReference type="Proteomes" id="UP000095280">
    <property type="component" value="Unplaced"/>
</dbReference>
<dbReference type="SMART" id="SM00248">
    <property type="entry name" value="ANK"/>
    <property type="match status" value="10"/>
</dbReference>
<protein>
    <submittedName>
        <fullName evidence="4">ANK_REP_REGION domain-containing protein</fullName>
    </submittedName>
</protein>
<dbReference type="InterPro" id="IPR011992">
    <property type="entry name" value="EF-hand-dom_pair"/>
</dbReference>
<keyword evidence="1" id="KW-0040">ANK repeat</keyword>
<feature type="repeat" description="ANK" evidence="1">
    <location>
        <begin position="1483"/>
        <end position="1515"/>
    </location>
</feature>
<evidence type="ECO:0000313" key="4">
    <source>
        <dbReference type="WBParaSite" id="maker-uti_cns_0003088-snap-gene-0.29-mRNA-1"/>
    </source>
</evidence>
<dbReference type="PROSITE" id="PS50297">
    <property type="entry name" value="ANK_REP_REGION"/>
    <property type="match status" value="3"/>
</dbReference>
<dbReference type="SUPFAM" id="SSF47473">
    <property type="entry name" value="EF-hand"/>
    <property type="match status" value="1"/>
</dbReference>
<dbReference type="InterPro" id="IPR002110">
    <property type="entry name" value="Ankyrin_rpt"/>
</dbReference>
<feature type="region of interest" description="Disordered" evidence="2">
    <location>
        <begin position="46"/>
        <end position="93"/>
    </location>
</feature>
<dbReference type="PANTHER" id="PTHR24127:SF1">
    <property type="entry name" value="ANKYRIN REPEAT AND EF-HAND DOMAIN-CONTAINING PROTEIN 1"/>
    <property type="match status" value="1"/>
</dbReference>
<dbReference type="Pfam" id="PF12796">
    <property type="entry name" value="Ank_2"/>
    <property type="match status" value="3"/>
</dbReference>
<reference evidence="4" key="1">
    <citation type="submission" date="2016-11" db="UniProtKB">
        <authorList>
            <consortium name="WormBaseParasite"/>
        </authorList>
    </citation>
    <scope>IDENTIFICATION</scope>
</reference>
<feature type="repeat" description="ANK" evidence="1">
    <location>
        <begin position="1085"/>
        <end position="1117"/>
    </location>
</feature>
<dbReference type="PROSITE" id="PS50088">
    <property type="entry name" value="ANK_REPEAT"/>
    <property type="match status" value="6"/>
</dbReference>
<feature type="compositionally biased region" description="Basic and acidic residues" evidence="2">
    <location>
        <begin position="1562"/>
        <end position="1571"/>
    </location>
</feature>
<keyword evidence="3" id="KW-1185">Reference proteome</keyword>
<accession>A0A1I8GTW2</accession>
<feature type="repeat" description="ANK" evidence="1">
    <location>
        <begin position="1450"/>
        <end position="1482"/>
    </location>
</feature>
<feature type="compositionally biased region" description="Basic residues" evidence="2">
    <location>
        <begin position="1549"/>
        <end position="1561"/>
    </location>
</feature>
<dbReference type="InterPro" id="IPR036770">
    <property type="entry name" value="Ankyrin_rpt-contain_sf"/>
</dbReference>
<dbReference type="Gene3D" id="1.25.40.20">
    <property type="entry name" value="Ankyrin repeat-containing domain"/>
    <property type="match status" value="5"/>
</dbReference>
<name>A0A1I8GTW2_9PLAT</name>
<dbReference type="WBParaSite" id="maker-uti_cns_0003088-snap-gene-0.29-mRNA-1">
    <property type="protein sequence ID" value="maker-uti_cns_0003088-snap-gene-0.29-mRNA-1"/>
    <property type="gene ID" value="maker-uti_cns_0003088-snap-gene-0.29"/>
</dbReference>
<feature type="repeat" description="ANK" evidence="1">
    <location>
        <begin position="1052"/>
        <end position="1084"/>
    </location>
</feature>
<proteinExistence type="predicted"/>
<feature type="repeat" description="ANK" evidence="1">
    <location>
        <begin position="1417"/>
        <end position="1449"/>
    </location>
</feature>
<dbReference type="PANTHER" id="PTHR24127">
    <property type="entry name" value="ANKYRIN REPEAT AND EF-HAND DOMAIN-CONTAINING PROTEIN 1"/>
    <property type="match status" value="1"/>
</dbReference>
<dbReference type="SUPFAM" id="SSF48403">
    <property type="entry name" value="Ankyrin repeat"/>
    <property type="match status" value="2"/>
</dbReference>
<feature type="repeat" description="ANK" evidence="1">
    <location>
        <begin position="948"/>
        <end position="980"/>
    </location>
</feature>
<evidence type="ECO:0000256" key="2">
    <source>
        <dbReference type="SAM" id="MobiDB-lite"/>
    </source>
</evidence>
<dbReference type="InterPro" id="IPR052801">
    <property type="entry name" value="Ankyrin-EF-hand"/>
</dbReference>
<evidence type="ECO:0000313" key="3">
    <source>
        <dbReference type="Proteomes" id="UP000095280"/>
    </source>
</evidence>
<organism evidence="3 4">
    <name type="scientific">Macrostomum lignano</name>
    <dbReference type="NCBI Taxonomy" id="282301"/>
    <lineage>
        <taxon>Eukaryota</taxon>
        <taxon>Metazoa</taxon>
        <taxon>Spiralia</taxon>
        <taxon>Lophotrochozoa</taxon>
        <taxon>Platyhelminthes</taxon>
        <taxon>Rhabditophora</taxon>
        <taxon>Macrostomorpha</taxon>
        <taxon>Macrostomida</taxon>
        <taxon>Macrostomidae</taxon>
        <taxon>Macrostomum</taxon>
    </lineage>
</organism>